<feature type="domain" description="Ribosome recycling factor" evidence="5">
    <location>
        <begin position="21"/>
        <end position="181"/>
    </location>
</feature>
<dbReference type="Proteomes" id="UP001258017">
    <property type="component" value="Unassembled WGS sequence"/>
</dbReference>
<dbReference type="GO" id="GO:0006412">
    <property type="term" value="P:translation"/>
    <property type="evidence" value="ECO:0007669"/>
    <property type="project" value="UniProtKB-KW"/>
</dbReference>
<evidence type="ECO:0000313" key="6">
    <source>
        <dbReference type="EMBL" id="KAK2587047.1"/>
    </source>
</evidence>
<evidence type="ECO:0000256" key="4">
    <source>
        <dbReference type="ARBA" id="ARBA00033107"/>
    </source>
</evidence>
<dbReference type="PANTHER" id="PTHR20982">
    <property type="entry name" value="RIBOSOME RECYCLING FACTOR"/>
    <property type="match status" value="1"/>
</dbReference>
<dbReference type="SUPFAM" id="SSF55194">
    <property type="entry name" value="Ribosome recycling factor, RRF"/>
    <property type="match status" value="1"/>
</dbReference>
<comment type="similarity">
    <text evidence="1">Belongs to the RRF family.</text>
</comment>
<organism evidence="6 7">
    <name type="scientific">Odynerus spinipes</name>
    <dbReference type="NCBI Taxonomy" id="1348599"/>
    <lineage>
        <taxon>Eukaryota</taxon>
        <taxon>Metazoa</taxon>
        <taxon>Ecdysozoa</taxon>
        <taxon>Arthropoda</taxon>
        <taxon>Hexapoda</taxon>
        <taxon>Insecta</taxon>
        <taxon>Pterygota</taxon>
        <taxon>Neoptera</taxon>
        <taxon>Endopterygota</taxon>
        <taxon>Hymenoptera</taxon>
        <taxon>Apocrita</taxon>
        <taxon>Aculeata</taxon>
        <taxon>Vespoidea</taxon>
        <taxon>Vespidae</taxon>
        <taxon>Eumeninae</taxon>
        <taxon>Odynerus</taxon>
    </lineage>
</organism>
<dbReference type="GO" id="GO:0005739">
    <property type="term" value="C:mitochondrion"/>
    <property type="evidence" value="ECO:0007669"/>
    <property type="project" value="TreeGrafter"/>
</dbReference>
<dbReference type="Pfam" id="PF01765">
    <property type="entry name" value="RRF"/>
    <property type="match status" value="1"/>
</dbReference>
<accession>A0AAD9RW78</accession>
<dbReference type="InterPro" id="IPR036191">
    <property type="entry name" value="RRF_sf"/>
</dbReference>
<evidence type="ECO:0000259" key="5">
    <source>
        <dbReference type="Pfam" id="PF01765"/>
    </source>
</evidence>
<reference evidence="6" key="1">
    <citation type="submission" date="2021-08" db="EMBL/GenBank/DDBJ databases">
        <authorList>
            <person name="Misof B."/>
            <person name="Oliver O."/>
            <person name="Podsiadlowski L."/>
            <person name="Donath A."/>
            <person name="Peters R."/>
            <person name="Mayer C."/>
            <person name="Rust J."/>
            <person name="Gunkel S."/>
            <person name="Lesny P."/>
            <person name="Martin S."/>
            <person name="Oeyen J.P."/>
            <person name="Petersen M."/>
            <person name="Panagiotis P."/>
            <person name="Wilbrandt J."/>
            <person name="Tanja T."/>
        </authorList>
    </citation>
    <scope>NUCLEOTIDE SEQUENCE</scope>
    <source>
        <strain evidence="6">GBR_01_08_01A</strain>
        <tissue evidence="6">Thorax + abdomen</tissue>
    </source>
</reference>
<keyword evidence="3" id="KW-0648">Protein biosynthesis</keyword>
<dbReference type="Gene3D" id="1.10.132.20">
    <property type="entry name" value="Ribosome-recycling factor"/>
    <property type="match status" value="1"/>
</dbReference>
<protein>
    <recommendedName>
        <fullName evidence="2">Ribosome-recycling factor, mitochondrial</fullName>
    </recommendedName>
    <alternativeName>
        <fullName evidence="4">Ribosome-releasing factor, mitochondrial</fullName>
    </alternativeName>
</protein>
<evidence type="ECO:0000256" key="3">
    <source>
        <dbReference type="ARBA" id="ARBA00022917"/>
    </source>
</evidence>
<dbReference type="PANTHER" id="PTHR20982:SF3">
    <property type="entry name" value="MITOCHONDRIAL RIBOSOME RECYCLING FACTOR PSEUDO 1"/>
    <property type="match status" value="1"/>
</dbReference>
<dbReference type="InterPro" id="IPR002661">
    <property type="entry name" value="Ribosome_recyc_fac"/>
</dbReference>
<evidence type="ECO:0000313" key="7">
    <source>
        <dbReference type="Proteomes" id="UP001258017"/>
    </source>
</evidence>
<sequence>MGQVLDVAKLTMQLDNVLEKLKNNFIKNVSLRTAAGAIEELTVTFDGSQYLLQELVQISRTPKLVTLNASAFPQVIPNIIEILSKNQMNLNPQQDGTVIYIPIPKVTKEYRENLSKSAKSFFIKTRDDIKDIRTNQIKKLKNLEKLPQDTFFRVQGYVEILTNQYISKAEKILETKQKELMGD</sequence>
<dbReference type="Gene3D" id="3.30.1360.40">
    <property type="match status" value="1"/>
</dbReference>
<dbReference type="EMBL" id="JAIFRP010000008">
    <property type="protein sequence ID" value="KAK2587047.1"/>
    <property type="molecule type" value="Genomic_DNA"/>
</dbReference>
<dbReference type="AlphaFoldDB" id="A0AAD9RW78"/>
<evidence type="ECO:0000256" key="2">
    <source>
        <dbReference type="ARBA" id="ARBA00020581"/>
    </source>
</evidence>
<reference evidence="6" key="2">
    <citation type="journal article" date="2023" name="Commun. Biol.">
        <title>Intrasexual cuticular hydrocarbon dimorphism in a wasp sheds light on hydrocarbon biosynthesis genes in Hymenoptera.</title>
        <authorList>
            <person name="Moris V.C."/>
            <person name="Podsiadlowski L."/>
            <person name="Martin S."/>
            <person name="Oeyen J.P."/>
            <person name="Donath A."/>
            <person name="Petersen M."/>
            <person name="Wilbrandt J."/>
            <person name="Misof B."/>
            <person name="Liedtke D."/>
            <person name="Thamm M."/>
            <person name="Scheiner R."/>
            <person name="Schmitt T."/>
            <person name="Niehuis O."/>
        </authorList>
    </citation>
    <scope>NUCLEOTIDE SEQUENCE</scope>
    <source>
        <strain evidence="6">GBR_01_08_01A</strain>
    </source>
</reference>
<dbReference type="InterPro" id="IPR023584">
    <property type="entry name" value="Ribosome_recyc_fac_dom"/>
</dbReference>
<proteinExistence type="inferred from homology"/>
<name>A0AAD9RW78_9HYME</name>
<dbReference type="GO" id="GO:0043023">
    <property type="term" value="F:ribosomal large subunit binding"/>
    <property type="evidence" value="ECO:0007669"/>
    <property type="project" value="TreeGrafter"/>
</dbReference>
<comment type="caution">
    <text evidence="6">The sequence shown here is derived from an EMBL/GenBank/DDBJ whole genome shotgun (WGS) entry which is preliminary data.</text>
</comment>
<evidence type="ECO:0000256" key="1">
    <source>
        <dbReference type="ARBA" id="ARBA00005912"/>
    </source>
</evidence>
<keyword evidence="7" id="KW-1185">Reference proteome</keyword>
<gene>
    <name evidence="6" type="ORF">KPH14_011001</name>
</gene>